<dbReference type="AlphaFoldDB" id="A0A8H7PGA3"/>
<dbReference type="OrthoDB" id="73691at2759"/>
<evidence type="ECO:0000313" key="2">
    <source>
        <dbReference type="EMBL" id="KAG2173325.1"/>
    </source>
</evidence>
<keyword evidence="1" id="KW-1133">Transmembrane helix</keyword>
<reference evidence="2" key="1">
    <citation type="submission" date="2020-12" db="EMBL/GenBank/DDBJ databases">
        <title>Metabolic potential, ecology and presence of endohyphal bacteria is reflected in genomic diversity of Mucoromycotina.</title>
        <authorList>
            <person name="Muszewska A."/>
            <person name="Okrasinska A."/>
            <person name="Steczkiewicz K."/>
            <person name="Drgas O."/>
            <person name="Orlowska M."/>
            <person name="Perlinska-Lenart U."/>
            <person name="Aleksandrzak-Piekarczyk T."/>
            <person name="Szatraj K."/>
            <person name="Zielenkiewicz U."/>
            <person name="Pilsyk S."/>
            <person name="Malc E."/>
            <person name="Mieczkowski P."/>
            <person name="Kruszewska J.S."/>
            <person name="Biernat P."/>
            <person name="Pawlowska J."/>
        </authorList>
    </citation>
    <scope>NUCLEOTIDE SEQUENCE</scope>
    <source>
        <strain evidence="2">WA0000067209</strain>
    </source>
</reference>
<dbReference type="InterPro" id="IPR044202">
    <property type="entry name" value="LETM1/MDM38-like"/>
</dbReference>
<name>A0A8H7PGA3_MORIS</name>
<sequence>MLGSVTHFSHFSPLYQQQPLEKAPTDKLDHSAVANTTGEKADLEKATKAEKEPSKVVKMFQEAKKLMNFYKDGIKLLWANNKTAKSLKEKVEKEGYVLSRDEYQLIKISEKDMIKLIPFAAVFLILAEAIPLIVAFAPSLVPSTCVTPTQIVS</sequence>
<dbReference type="Proteomes" id="UP000654370">
    <property type="component" value="Unassembled WGS sequence"/>
</dbReference>
<gene>
    <name evidence="2" type="ORF">INT43_004699</name>
</gene>
<keyword evidence="3" id="KW-1185">Reference proteome</keyword>
<dbReference type="EMBL" id="JAEPQZ010000015">
    <property type="protein sequence ID" value="KAG2173325.1"/>
    <property type="molecule type" value="Genomic_DNA"/>
</dbReference>
<dbReference type="GO" id="GO:0030003">
    <property type="term" value="P:intracellular monoatomic cation homeostasis"/>
    <property type="evidence" value="ECO:0007669"/>
    <property type="project" value="TreeGrafter"/>
</dbReference>
<keyword evidence="1" id="KW-0472">Membrane</keyword>
<evidence type="ECO:0000256" key="1">
    <source>
        <dbReference type="SAM" id="Phobius"/>
    </source>
</evidence>
<dbReference type="PANTHER" id="PTHR14009:SF1">
    <property type="entry name" value="MITOCHONDRIAL PROTON_CALCIUM EXCHANGER PROTEIN"/>
    <property type="match status" value="1"/>
</dbReference>
<keyword evidence="1" id="KW-0812">Transmembrane</keyword>
<organism evidence="2 3">
    <name type="scientific">Mortierella isabellina</name>
    <name type="common">Filamentous fungus</name>
    <name type="synonym">Umbelopsis isabellina</name>
    <dbReference type="NCBI Taxonomy" id="91625"/>
    <lineage>
        <taxon>Eukaryota</taxon>
        <taxon>Fungi</taxon>
        <taxon>Fungi incertae sedis</taxon>
        <taxon>Mucoromycota</taxon>
        <taxon>Mucoromycotina</taxon>
        <taxon>Umbelopsidomycetes</taxon>
        <taxon>Umbelopsidales</taxon>
        <taxon>Umbelopsidaceae</taxon>
        <taxon>Umbelopsis</taxon>
    </lineage>
</organism>
<dbReference type="PANTHER" id="PTHR14009">
    <property type="entry name" value="LEUCINE ZIPPER-EF-HAND CONTAINING TRANSMEMBRANE PROTEIN"/>
    <property type="match status" value="1"/>
</dbReference>
<dbReference type="GO" id="GO:0005743">
    <property type="term" value="C:mitochondrial inner membrane"/>
    <property type="evidence" value="ECO:0007669"/>
    <property type="project" value="InterPro"/>
</dbReference>
<proteinExistence type="predicted"/>
<comment type="caution">
    <text evidence="2">The sequence shown here is derived from an EMBL/GenBank/DDBJ whole genome shotgun (WGS) entry which is preliminary data.</text>
</comment>
<feature type="transmembrane region" description="Helical" evidence="1">
    <location>
        <begin position="116"/>
        <end position="137"/>
    </location>
</feature>
<evidence type="ECO:0000313" key="3">
    <source>
        <dbReference type="Proteomes" id="UP000654370"/>
    </source>
</evidence>
<accession>A0A8H7PGA3</accession>
<protein>
    <submittedName>
        <fullName evidence="2">Uncharacterized protein</fullName>
    </submittedName>
</protein>